<dbReference type="GO" id="GO:0044547">
    <property type="term" value="F:DNA topoisomerase binding"/>
    <property type="evidence" value="ECO:0007669"/>
    <property type="project" value="TreeGrafter"/>
</dbReference>
<reference evidence="2 3" key="1">
    <citation type="submission" date="2020-11" db="EMBL/GenBank/DDBJ databases">
        <authorList>
            <person name="Wallbank WR R."/>
            <person name="Pardo Diaz C."/>
            <person name="Kozak K."/>
            <person name="Martin S."/>
            <person name="Jiggins C."/>
            <person name="Moest M."/>
            <person name="Warren A I."/>
            <person name="Generalovic N T."/>
            <person name="Byers J.R.P. K."/>
            <person name="Montejo-Kovacevich G."/>
            <person name="Yen C E."/>
        </authorList>
    </citation>
    <scope>NUCLEOTIDE SEQUENCE [LARGE SCALE GENOMIC DNA]</scope>
</reference>
<dbReference type="GO" id="GO:0015074">
    <property type="term" value="P:DNA integration"/>
    <property type="evidence" value="ECO:0007669"/>
    <property type="project" value="TreeGrafter"/>
</dbReference>
<dbReference type="Gene3D" id="1.10.10.1450">
    <property type="match status" value="1"/>
</dbReference>
<dbReference type="InParanoid" id="A0A7R8UMH5"/>
<dbReference type="GO" id="GO:0006303">
    <property type="term" value="P:double-strand break repair via nonhomologous end joining"/>
    <property type="evidence" value="ECO:0007669"/>
    <property type="project" value="TreeGrafter"/>
</dbReference>
<evidence type="ECO:0000313" key="2">
    <source>
        <dbReference type="EMBL" id="CAD7083247.1"/>
    </source>
</evidence>
<dbReference type="Pfam" id="PF17906">
    <property type="entry name" value="HTH_48"/>
    <property type="match status" value="1"/>
</dbReference>
<dbReference type="GO" id="GO:0003690">
    <property type="term" value="F:double-stranded DNA binding"/>
    <property type="evidence" value="ECO:0007669"/>
    <property type="project" value="TreeGrafter"/>
</dbReference>
<keyword evidence="3" id="KW-1185">Reference proteome</keyword>
<sequence length="153" mass="17500">MAAFVPSEDHIRHCMLFHFHAGLNAAAATRKICDTYGEVLEVNKCQSWYRKFAAGDYDLNDMPRSGRPVQLDEDALKSLVEADPRLSIQELSRSLQSTWSTVQRHLHQIGKKCRQGVWTSHELSDSNKDQRRTICTSLLTRLNSDPLIMMEII</sequence>
<organism evidence="2 3">
    <name type="scientific">Hermetia illucens</name>
    <name type="common">Black soldier fly</name>
    <dbReference type="NCBI Taxonomy" id="343691"/>
    <lineage>
        <taxon>Eukaryota</taxon>
        <taxon>Metazoa</taxon>
        <taxon>Ecdysozoa</taxon>
        <taxon>Arthropoda</taxon>
        <taxon>Hexapoda</taxon>
        <taxon>Insecta</taxon>
        <taxon>Pterygota</taxon>
        <taxon>Neoptera</taxon>
        <taxon>Endopterygota</taxon>
        <taxon>Diptera</taxon>
        <taxon>Brachycera</taxon>
        <taxon>Stratiomyomorpha</taxon>
        <taxon>Stratiomyidae</taxon>
        <taxon>Hermetiinae</taxon>
        <taxon>Hermetia</taxon>
    </lineage>
</organism>
<accession>A0A7R8UMH5</accession>
<dbReference type="AlphaFoldDB" id="A0A7R8UMH5"/>
<dbReference type="PANTHER" id="PTHR46060">
    <property type="entry name" value="MARINER MOS1 TRANSPOSASE-LIKE PROTEIN"/>
    <property type="match status" value="1"/>
</dbReference>
<dbReference type="GO" id="GO:0042800">
    <property type="term" value="F:histone H3K4 methyltransferase activity"/>
    <property type="evidence" value="ECO:0007669"/>
    <property type="project" value="TreeGrafter"/>
</dbReference>
<protein>
    <recommendedName>
        <fullName evidence="1">Mos1 transposase HTH domain-containing protein</fullName>
    </recommendedName>
</protein>
<dbReference type="EMBL" id="LR899010">
    <property type="protein sequence ID" value="CAD7083247.1"/>
    <property type="molecule type" value="Genomic_DNA"/>
</dbReference>
<dbReference type="GO" id="GO:0005634">
    <property type="term" value="C:nucleus"/>
    <property type="evidence" value="ECO:0007669"/>
    <property type="project" value="TreeGrafter"/>
</dbReference>
<dbReference type="InterPro" id="IPR041426">
    <property type="entry name" value="Mos1_HTH"/>
</dbReference>
<dbReference type="GO" id="GO:0046975">
    <property type="term" value="F:histone H3K36 methyltransferase activity"/>
    <property type="evidence" value="ECO:0007669"/>
    <property type="project" value="TreeGrafter"/>
</dbReference>
<dbReference type="GO" id="GO:0035861">
    <property type="term" value="C:site of double-strand break"/>
    <property type="evidence" value="ECO:0007669"/>
    <property type="project" value="TreeGrafter"/>
</dbReference>
<dbReference type="Gene3D" id="1.10.10.10">
    <property type="entry name" value="Winged helix-like DNA-binding domain superfamily/Winged helix DNA-binding domain"/>
    <property type="match status" value="1"/>
</dbReference>
<dbReference type="GO" id="GO:0003697">
    <property type="term" value="F:single-stranded DNA binding"/>
    <property type="evidence" value="ECO:0007669"/>
    <property type="project" value="TreeGrafter"/>
</dbReference>
<gene>
    <name evidence="2" type="ORF">HERILL_LOCUS6220</name>
</gene>
<dbReference type="GO" id="GO:0000014">
    <property type="term" value="F:single-stranded DNA endodeoxyribonuclease activity"/>
    <property type="evidence" value="ECO:0007669"/>
    <property type="project" value="TreeGrafter"/>
</dbReference>
<name>A0A7R8UMH5_HERIL</name>
<evidence type="ECO:0000313" key="3">
    <source>
        <dbReference type="Proteomes" id="UP000594454"/>
    </source>
</evidence>
<dbReference type="GO" id="GO:0044774">
    <property type="term" value="P:mitotic DNA integrity checkpoint signaling"/>
    <property type="evidence" value="ECO:0007669"/>
    <property type="project" value="TreeGrafter"/>
</dbReference>
<dbReference type="InterPro" id="IPR052709">
    <property type="entry name" value="Transposase-MT_Hybrid"/>
</dbReference>
<dbReference type="GO" id="GO:0000729">
    <property type="term" value="P:DNA double-strand break processing"/>
    <property type="evidence" value="ECO:0007669"/>
    <property type="project" value="TreeGrafter"/>
</dbReference>
<evidence type="ECO:0000259" key="1">
    <source>
        <dbReference type="Pfam" id="PF17906"/>
    </source>
</evidence>
<dbReference type="OrthoDB" id="8028980at2759"/>
<dbReference type="InterPro" id="IPR036388">
    <property type="entry name" value="WH-like_DNA-bd_sf"/>
</dbReference>
<dbReference type="Proteomes" id="UP000594454">
    <property type="component" value="Chromosome 2"/>
</dbReference>
<proteinExistence type="predicted"/>
<feature type="domain" description="Mos1 transposase HTH" evidence="1">
    <location>
        <begin position="10"/>
        <end position="56"/>
    </location>
</feature>
<dbReference type="GO" id="GO:0031297">
    <property type="term" value="P:replication fork processing"/>
    <property type="evidence" value="ECO:0007669"/>
    <property type="project" value="TreeGrafter"/>
</dbReference>
<dbReference type="PANTHER" id="PTHR46060:SF2">
    <property type="entry name" value="HISTONE-LYSINE N-METHYLTRANSFERASE SETMAR"/>
    <property type="match status" value="1"/>
</dbReference>
<dbReference type="GO" id="GO:0000793">
    <property type="term" value="C:condensed chromosome"/>
    <property type="evidence" value="ECO:0007669"/>
    <property type="project" value="TreeGrafter"/>
</dbReference>